<keyword evidence="2" id="KW-0732">Signal</keyword>
<evidence type="ECO:0000313" key="4">
    <source>
        <dbReference type="Proteomes" id="UP001519362"/>
    </source>
</evidence>
<feature type="signal peptide" evidence="2">
    <location>
        <begin position="1"/>
        <end position="21"/>
    </location>
</feature>
<accession>A0ABS4ZK60</accession>
<dbReference type="EMBL" id="JAGIOL010000001">
    <property type="protein sequence ID" value="MBP2437680.1"/>
    <property type="molecule type" value="Genomic_DNA"/>
</dbReference>
<protein>
    <submittedName>
        <fullName evidence="3">Uncharacterized protein with FMN-binding domain</fullName>
    </submittedName>
</protein>
<organism evidence="3 4">
    <name type="scientific">Microbacterium amylolyticum</name>
    <dbReference type="NCBI Taxonomy" id="936337"/>
    <lineage>
        <taxon>Bacteria</taxon>
        <taxon>Bacillati</taxon>
        <taxon>Actinomycetota</taxon>
        <taxon>Actinomycetes</taxon>
        <taxon>Micrococcales</taxon>
        <taxon>Microbacteriaceae</taxon>
        <taxon>Microbacterium</taxon>
    </lineage>
</organism>
<gene>
    <name evidence="3" type="ORF">JOF34_002266</name>
</gene>
<sequence>MNRTVRASAAFVGVAGIMALAGCGAATPGASGYGGGQQTDITPTETGYADGTYSAEGTYQTPETVETVEVTVDVQDSVVTSVEVVGDPQATESRQFQGQFIDGIADEVVGQPLDEINVSRVAGSSLTSGGFNQAIEQIKQDAEL</sequence>
<evidence type="ECO:0000256" key="1">
    <source>
        <dbReference type="SAM" id="MobiDB-lite"/>
    </source>
</evidence>
<dbReference type="PROSITE" id="PS51257">
    <property type="entry name" value="PROKAR_LIPOPROTEIN"/>
    <property type="match status" value="1"/>
</dbReference>
<evidence type="ECO:0000313" key="3">
    <source>
        <dbReference type="EMBL" id="MBP2437680.1"/>
    </source>
</evidence>
<proteinExistence type="predicted"/>
<evidence type="ECO:0000256" key="2">
    <source>
        <dbReference type="SAM" id="SignalP"/>
    </source>
</evidence>
<keyword evidence="4" id="KW-1185">Reference proteome</keyword>
<dbReference type="RefSeq" id="WP_165133328.1">
    <property type="nucleotide sequence ID" value="NZ_CP049253.1"/>
</dbReference>
<dbReference type="Proteomes" id="UP001519362">
    <property type="component" value="Unassembled WGS sequence"/>
</dbReference>
<name>A0ABS4ZK60_9MICO</name>
<comment type="caution">
    <text evidence="3">The sequence shown here is derived from an EMBL/GenBank/DDBJ whole genome shotgun (WGS) entry which is preliminary data.</text>
</comment>
<feature type="region of interest" description="Disordered" evidence="1">
    <location>
        <begin position="31"/>
        <end position="61"/>
    </location>
</feature>
<reference evidence="3 4" key="1">
    <citation type="submission" date="2021-03" db="EMBL/GenBank/DDBJ databases">
        <title>Sequencing the genomes of 1000 actinobacteria strains.</title>
        <authorList>
            <person name="Klenk H.-P."/>
        </authorList>
    </citation>
    <scope>NUCLEOTIDE SEQUENCE [LARGE SCALE GENOMIC DNA]</scope>
    <source>
        <strain evidence="3 4">DSM 24221</strain>
    </source>
</reference>
<feature type="chain" id="PRO_5045913925" evidence="2">
    <location>
        <begin position="22"/>
        <end position="144"/>
    </location>
</feature>